<reference evidence="2 3" key="1">
    <citation type="submission" date="2015-07" db="EMBL/GenBank/DDBJ databases">
        <title>The genome of Melipona quadrifasciata.</title>
        <authorList>
            <person name="Pan H."/>
            <person name="Kapheim K."/>
        </authorList>
    </citation>
    <scope>NUCLEOTIDE SEQUENCE [LARGE SCALE GENOMIC DNA]</scope>
    <source>
        <strain evidence="2">0111107301</strain>
        <tissue evidence="2">Whole body</tissue>
    </source>
</reference>
<dbReference type="Proteomes" id="UP000053105">
    <property type="component" value="Unassembled WGS sequence"/>
</dbReference>
<dbReference type="EMBL" id="KQ435922">
    <property type="protein sequence ID" value="KOX68639.1"/>
    <property type="molecule type" value="Genomic_DNA"/>
</dbReference>
<protein>
    <submittedName>
        <fullName evidence="2">Uncharacterized protein</fullName>
    </submittedName>
</protein>
<evidence type="ECO:0000256" key="1">
    <source>
        <dbReference type="SAM" id="MobiDB-lite"/>
    </source>
</evidence>
<evidence type="ECO:0000313" key="3">
    <source>
        <dbReference type="Proteomes" id="UP000053105"/>
    </source>
</evidence>
<gene>
    <name evidence="2" type="ORF">WN51_04125</name>
</gene>
<organism evidence="2 3">
    <name type="scientific">Melipona quadrifasciata</name>
    <dbReference type="NCBI Taxonomy" id="166423"/>
    <lineage>
        <taxon>Eukaryota</taxon>
        <taxon>Metazoa</taxon>
        <taxon>Ecdysozoa</taxon>
        <taxon>Arthropoda</taxon>
        <taxon>Hexapoda</taxon>
        <taxon>Insecta</taxon>
        <taxon>Pterygota</taxon>
        <taxon>Neoptera</taxon>
        <taxon>Endopterygota</taxon>
        <taxon>Hymenoptera</taxon>
        <taxon>Apocrita</taxon>
        <taxon>Aculeata</taxon>
        <taxon>Apoidea</taxon>
        <taxon>Anthophila</taxon>
        <taxon>Apidae</taxon>
        <taxon>Melipona</taxon>
    </lineage>
</organism>
<dbReference type="AlphaFoldDB" id="A0A0M8ZSI9"/>
<feature type="compositionally biased region" description="Basic and acidic residues" evidence="1">
    <location>
        <begin position="45"/>
        <end position="60"/>
    </location>
</feature>
<keyword evidence="3" id="KW-1185">Reference proteome</keyword>
<accession>A0A0M8ZSI9</accession>
<proteinExistence type="predicted"/>
<feature type="region of interest" description="Disordered" evidence="1">
    <location>
        <begin position="14"/>
        <end position="60"/>
    </location>
</feature>
<evidence type="ECO:0000313" key="2">
    <source>
        <dbReference type="EMBL" id="KOX68639.1"/>
    </source>
</evidence>
<sequence length="60" mass="7103">MRTLCIRSSVHRGELGVEEGKQTDEKGKNKCANVRRDRKRKRRREREIRANQRKGDNPAK</sequence>
<feature type="compositionally biased region" description="Basic and acidic residues" evidence="1">
    <location>
        <begin position="14"/>
        <end position="28"/>
    </location>
</feature>
<name>A0A0M8ZSI9_9HYME</name>